<feature type="transmembrane region" description="Helical" evidence="9">
    <location>
        <begin position="12"/>
        <end position="33"/>
    </location>
</feature>
<dbReference type="InterPro" id="IPR052157">
    <property type="entry name" value="BCAA_transport_permease"/>
</dbReference>
<dbReference type="AlphaFoldDB" id="A0ABD5WDR9"/>
<gene>
    <name evidence="10" type="ORF">ACFQL9_10460</name>
</gene>
<keyword evidence="3" id="KW-1003">Cell membrane</keyword>
<feature type="transmembrane region" description="Helical" evidence="9">
    <location>
        <begin position="45"/>
        <end position="64"/>
    </location>
</feature>
<keyword evidence="5" id="KW-0029">Amino-acid transport</keyword>
<proteinExistence type="inferred from homology"/>
<reference evidence="10 11" key="1">
    <citation type="journal article" date="2019" name="Int. J. Syst. Evol. Microbiol.">
        <title>The Global Catalogue of Microorganisms (GCM) 10K type strain sequencing project: providing services to taxonomists for standard genome sequencing and annotation.</title>
        <authorList>
            <consortium name="The Broad Institute Genomics Platform"/>
            <consortium name="The Broad Institute Genome Sequencing Center for Infectious Disease"/>
            <person name="Wu L."/>
            <person name="Ma J."/>
        </authorList>
    </citation>
    <scope>NUCLEOTIDE SEQUENCE [LARGE SCALE GENOMIC DNA]</scope>
    <source>
        <strain evidence="10 11">DT31</strain>
    </source>
</reference>
<organism evidence="10 11">
    <name type="scientific">Halobaculum lipolyticum</name>
    <dbReference type="NCBI Taxonomy" id="3032001"/>
    <lineage>
        <taxon>Archaea</taxon>
        <taxon>Methanobacteriati</taxon>
        <taxon>Methanobacteriota</taxon>
        <taxon>Stenosarchaea group</taxon>
        <taxon>Halobacteria</taxon>
        <taxon>Halobacteriales</taxon>
        <taxon>Haloferacaceae</taxon>
        <taxon>Halobaculum</taxon>
    </lineage>
</organism>
<evidence type="ECO:0000256" key="4">
    <source>
        <dbReference type="ARBA" id="ARBA00022692"/>
    </source>
</evidence>
<dbReference type="PANTHER" id="PTHR11795">
    <property type="entry name" value="BRANCHED-CHAIN AMINO ACID TRANSPORT SYSTEM PERMEASE PROTEIN LIVH"/>
    <property type="match status" value="1"/>
</dbReference>
<evidence type="ECO:0000256" key="3">
    <source>
        <dbReference type="ARBA" id="ARBA00022475"/>
    </source>
</evidence>
<name>A0ABD5WDR9_9EURY</name>
<evidence type="ECO:0000313" key="11">
    <source>
        <dbReference type="Proteomes" id="UP001596461"/>
    </source>
</evidence>
<feature type="transmembrane region" description="Helical" evidence="9">
    <location>
        <begin position="304"/>
        <end position="326"/>
    </location>
</feature>
<evidence type="ECO:0000256" key="1">
    <source>
        <dbReference type="ARBA" id="ARBA00004651"/>
    </source>
</evidence>
<feature type="transmembrane region" description="Helical" evidence="9">
    <location>
        <begin position="256"/>
        <end position="273"/>
    </location>
</feature>
<evidence type="ECO:0000256" key="7">
    <source>
        <dbReference type="ARBA" id="ARBA00023136"/>
    </source>
</evidence>
<comment type="caution">
    <text evidence="10">The sequence shown here is derived from an EMBL/GenBank/DDBJ whole genome shotgun (WGS) entry which is preliminary data.</text>
</comment>
<sequence length="404" mass="42052">MVSTGLLDALTTGLVTGSIIAAGALGLSLIYSIAEVPNFAHGDMITIGAYLALVFNKPAAIPFLPDSVPLVGTTSLAVAGVLAVGLGATFSAGYELTVFRRFRRKDADLITMVIVSLGLALILRNAVLFLAGSKNVSYATEPVRDVFWDAYLSGFGLTIQLTQRRAGEIVTLAQWGYAWWLAAAILAAAVGVGYAVYRERSAGEGFDVVHLVDPRVLGVGAGLATLLALAALLRFQSGVVADPLASTRVGTSWKDGTVVVVTGLAMLALNVLLKTTKLGKAMRATADNLDLAEVRGVDVDRVQLVVWVVAGLLAAVAGVLAGWSASNVNPNMGFSLLLPVFAAVIMGGIRSPYGSALAGLVIGLSMDLGVYFLPPSLAVYREAIAFVILIAVLLVRPEGLWGDV</sequence>
<keyword evidence="6 9" id="KW-1133">Transmembrane helix</keyword>
<evidence type="ECO:0000256" key="5">
    <source>
        <dbReference type="ARBA" id="ARBA00022970"/>
    </source>
</evidence>
<dbReference type="RefSeq" id="WP_284033092.1">
    <property type="nucleotide sequence ID" value="NZ_CP126154.1"/>
</dbReference>
<accession>A0ABD5WDR9</accession>
<keyword evidence="11" id="KW-1185">Reference proteome</keyword>
<dbReference type="GeneID" id="81125011"/>
<dbReference type="GO" id="GO:0005886">
    <property type="term" value="C:plasma membrane"/>
    <property type="evidence" value="ECO:0007669"/>
    <property type="project" value="UniProtKB-SubCell"/>
</dbReference>
<evidence type="ECO:0000256" key="9">
    <source>
        <dbReference type="SAM" id="Phobius"/>
    </source>
</evidence>
<keyword evidence="7 9" id="KW-0472">Membrane</keyword>
<dbReference type="Pfam" id="PF02653">
    <property type="entry name" value="BPD_transp_2"/>
    <property type="match status" value="1"/>
</dbReference>
<dbReference type="GO" id="GO:0006865">
    <property type="term" value="P:amino acid transport"/>
    <property type="evidence" value="ECO:0007669"/>
    <property type="project" value="UniProtKB-KW"/>
</dbReference>
<comment type="subcellular location">
    <subcellularLocation>
        <location evidence="1">Cell membrane</location>
        <topology evidence="1">Multi-pass membrane protein</topology>
    </subcellularLocation>
</comment>
<feature type="transmembrane region" description="Helical" evidence="9">
    <location>
        <begin position="216"/>
        <end position="236"/>
    </location>
</feature>
<dbReference type="PANTHER" id="PTHR11795:SF449">
    <property type="entry name" value="BRANCHED-CHAIN AMINO ACID TRANSPORT PERMEASE PROTEIN LIVH-RELATED"/>
    <property type="match status" value="1"/>
</dbReference>
<evidence type="ECO:0000256" key="6">
    <source>
        <dbReference type="ARBA" id="ARBA00022989"/>
    </source>
</evidence>
<evidence type="ECO:0000256" key="8">
    <source>
        <dbReference type="ARBA" id="ARBA00037998"/>
    </source>
</evidence>
<dbReference type="Proteomes" id="UP001596461">
    <property type="component" value="Unassembled WGS sequence"/>
</dbReference>
<dbReference type="CDD" id="cd06582">
    <property type="entry name" value="TM_PBP1_LivH_like"/>
    <property type="match status" value="1"/>
</dbReference>
<keyword evidence="2" id="KW-0813">Transport</keyword>
<feature type="transmembrane region" description="Helical" evidence="9">
    <location>
        <begin position="109"/>
        <end position="131"/>
    </location>
</feature>
<feature type="transmembrane region" description="Helical" evidence="9">
    <location>
        <begin position="177"/>
        <end position="196"/>
    </location>
</feature>
<protein>
    <submittedName>
        <fullName evidence="10">Branched-chain amino acid ABC transporter permease</fullName>
    </submittedName>
</protein>
<evidence type="ECO:0000313" key="10">
    <source>
        <dbReference type="EMBL" id="MFC7070062.1"/>
    </source>
</evidence>
<keyword evidence="4 9" id="KW-0812">Transmembrane</keyword>
<feature type="transmembrane region" description="Helical" evidence="9">
    <location>
        <begin position="379"/>
        <end position="395"/>
    </location>
</feature>
<evidence type="ECO:0000256" key="2">
    <source>
        <dbReference type="ARBA" id="ARBA00022448"/>
    </source>
</evidence>
<dbReference type="InterPro" id="IPR001851">
    <property type="entry name" value="ABC_transp_permease"/>
</dbReference>
<feature type="transmembrane region" description="Helical" evidence="9">
    <location>
        <begin position="76"/>
        <end position="97"/>
    </location>
</feature>
<comment type="similarity">
    <text evidence="8">Belongs to the binding-protein-dependent transport system permease family. LivHM subfamily.</text>
</comment>
<dbReference type="EMBL" id="JBHTAH010000008">
    <property type="protein sequence ID" value="MFC7070062.1"/>
    <property type="molecule type" value="Genomic_DNA"/>
</dbReference>